<feature type="compositionally biased region" description="Basic and acidic residues" evidence="5">
    <location>
        <begin position="264"/>
        <end position="288"/>
    </location>
</feature>
<gene>
    <name evidence="7" type="ORF">B0T21DRAFT_161028</name>
</gene>
<evidence type="ECO:0000313" key="8">
    <source>
        <dbReference type="Proteomes" id="UP001172159"/>
    </source>
</evidence>
<keyword evidence="2 6" id="KW-0812">Transmembrane</keyword>
<evidence type="ECO:0000256" key="6">
    <source>
        <dbReference type="SAM" id="Phobius"/>
    </source>
</evidence>
<dbReference type="EMBL" id="JAUKTV010000005">
    <property type="protein sequence ID" value="KAK0737283.1"/>
    <property type="molecule type" value="Genomic_DNA"/>
</dbReference>
<dbReference type="InterPro" id="IPR018499">
    <property type="entry name" value="Tetraspanin/Peripherin"/>
</dbReference>
<comment type="caution">
    <text evidence="7">The sequence shown here is derived from an EMBL/GenBank/DDBJ whole genome shotgun (WGS) entry which is preliminary data.</text>
</comment>
<evidence type="ECO:0000256" key="5">
    <source>
        <dbReference type="SAM" id="MobiDB-lite"/>
    </source>
</evidence>
<proteinExistence type="predicted"/>
<evidence type="ECO:0000256" key="3">
    <source>
        <dbReference type="ARBA" id="ARBA00022989"/>
    </source>
</evidence>
<keyword evidence="4 6" id="KW-0472">Membrane</keyword>
<accession>A0AA40EI83</accession>
<keyword evidence="8" id="KW-1185">Reference proteome</keyword>
<reference evidence="7" key="1">
    <citation type="submission" date="2023-06" db="EMBL/GenBank/DDBJ databases">
        <title>Genome-scale phylogeny and comparative genomics of the fungal order Sordariales.</title>
        <authorList>
            <consortium name="Lawrence Berkeley National Laboratory"/>
            <person name="Hensen N."/>
            <person name="Bonometti L."/>
            <person name="Westerberg I."/>
            <person name="Brannstrom I.O."/>
            <person name="Guillou S."/>
            <person name="Cros-Aarteil S."/>
            <person name="Calhoun S."/>
            <person name="Haridas S."/>
            <person name="Kuo A."/>
            <person name="Mondo S."/>
            <person name="Pangilinan J."/>
            <person name="Riley R."/>
            <person name="Labutti K."/>
            <person name="Andreopoulos B."/>
            <person name="Lipzen A."/>
            <person name="Chen C."/>
            <person name="Yanf M."/>
            <person name="Daum C."/>
            <person name="Ng V."/>
            <person name="Clum A."/>
            <person name="Steindorff A."/>
            <person name="Ohm R."/>
            <person name="Martin F."/>
            <person name="Silar P."/>
            <person name="Natvig D."/>
            <person name="Lalanne C."/>
            <person name="Gautier V."/>
            <person name="Ament-Velasquez S.L."/>
            <person name="Kruys A."/>
            <person name="Hutchinson M.I."/>
            <person name="Powell A.J."/>
            <person name="Barry K."/>
            <person name="Miller A.N."/>
            <person name="Grigoriev I.V."/>
            <person name="Debuchy R."/>
            <person name="Gladieux P."/>
            <person name="Thoren M.H."/>
            <person name="Johannesson H."/>
        </authorList>
    </citation>
    <scope>NUCLEOTIDE SEQUENCE</scope>
    <source>
        <strain evidence="7">CBS 540.89</strain>
    </source>
</reference>
<feature type="transmembrane region" description="Helical" evidence="6">
    <location>
        <begin position="70"/>
        <end position="90"/>
    </location>
</feature>
<feature type="transmembrane region" description="Helical" evidence="6">
    <location>
        <begin position="33"/>
        <end position="58"/>
    </location>
</feature>
<evidence type="ECO:0000313" key="7">
    <source>
        <dbReference type="EMBL" id="KAK0737283.1"/>
    </source>
</evidence>
<dbReference type="Pfam" id="PF00335">
    <property type="entry name" value="Tetraspanin"/>
    <property type="match status" value="1"/>
</dbReference>
<keyword evidence="3 6" id="KW-1133">Transmembrane helix</keyword>
<sequence length="327" mass="35707">MALLLVLYALLIISLTGLTIYEHLTTTTLSLPLSPTLTILTILLPLFSLLTTSVTSFSLSPHRNRTSKPLFPLLSNLFQFILTIILTTLYGSTLTTRYTPCALETKWKDFWTSHDSNRIRTIQDALNCCGFRTTKDMAWPFPSGKNGGDVMTCERQFGRHTPCAGVWEDQLNKTAAVELGVVVLVGVVQILSLVLFRGGKQQRRRGKAKDNNRSEWLGRVVEIITGGGSGEEDEGARRPLLTGGAGRGSERYLTATTANGHSVGQDENHDSSEDEGEHANGDTADRAGYEGAARTAQQPQTRTDNDNGGGPRVEVSHHDPWAGAERV</sequence>
<dbReference type="GO" id="GO:0016020">
    <property type="term" value="C:membrane"/>
    <property type="evidence" value="ECO:0007669"/>
    <property type="project" value="UniProtKB-SubCell"/>
</dbReference>
<name>A0AA40EI83_9PEZI</name>
<dbReference type="AlphaFoldDB" id="A0AA40EI83"/>
<protein>
    <recommendedName>
        <fullName evidence="9">Tetraspanin</fullName>
    </recommendedName>
</protein>
<evidence type="ECO:0000256" key="4">
    <source>
        <dbReference type="ARBA" id="ARBA00023136"/>
    </source>
</evidence>
<dbReference type="Proteomes" id="UP001172159">
    <property type="component" value="Unassembled WGS sequence"/>
</dbReference>
<comment type="subcellular location">
    <subcellularLocation>
        <location evidence="1">Membrane</location>
        <topology evidence="1">Multi-pass membrane protein</topology>
    </subcellularLocation>
</comment>
<organism evidence="7 8">
    <name type="scientific">Apiosordaria backusii</name>
    <dbReference type="NCBI Taxonomy" id="314023"/>
    <lineage>
        <taxon>Eukaryota</taxon>
        <taxon>Fungi</taxon>
        <taxon>Dikarya</taxon>
        <taxon>Ascomycota</taxon>
        <taxon>Pezizomycotina</taxon>
        <taxon>Sordariomycetes</taxon>
        <taxon>Sordariomycetidae</taxon>
        <taxon>Sordariales</taxon>
        <taxon>Lasiosphaeriaceae</taxon>
        <taxon>Apiosordaria</taxon>
    </lineage>
</organism>
<evidence type="ECO:0008006" key="9">
    <source>
        <dbReference type="Google" id="ProtNLM"/>
    </source>
</evidence>
<feature type="compositionally biased region" description="Basic and acidic residues" evidence="5">
    <location>
        <begin position="314"/>
        <end position="327"/>
    </location>
</feature>
<evidence type="ECO:0000256" key="1">
    <source>
        <dbReference type="ARBA" id="ARBA00004141"/>
    </source>
</evidence>
<feature type="region of interest" description="Disordered" evidence="5">
    <location>
        <begin position="226"/>
        <end position="327"/>
    </location>
</feature>
<feature type="transmembrane region" description="Helical" evidence="6">
    <location>
        <begin position="175"/>
        <end position="196"/>
    </location>
</feature>
<evidence type="ECO:0000256" key="2">
    <source>
        <dbReference type="ARBA" id="ARBA00022692"/>
    </source>
</evidence>